<dbReference type="AlphaFoldDB" id="A0A9E8KQU0"/>
<dbReference type="PROSITE" id="PS51832">
    <property type="entry name" value="HD_GYP"/>
    <property type="match status" value="1"/>
</dbReference>
<feature type="domain" description="HD" evidence="1">
    <location>
        <begin position="164"/>
        <end position="287"/>
    </location>
</feature>
<dbReference type="Gene3D" id="1.10.3210.10">
    <property type="entry name" value="Hypothetical protein af1432"/>
    <property type="match status" value="1"/>
</dbReference>
<dbReference type="PANTHER" id="PTHR43155">
    <property type="entry name" value="CYCLIC DI-GMP PHOSPHODIESTERASE PA4108-RELATED"/>
    <property type="match status" value="1"/>
</dbReference>
<dbReference type="GO" id="GO:0008081">
    <property type="term" value="F:phosphoric diester hydrolase activity"/>
    <property type="evidence" value="ECO:0007669"/>
    <property type="project" value="UniProtKB-ARBA"/>
</dbReference>
<dbReference type="CDD" id="cd00077">
    <property type="entry name" value="HDc"/>
    <property type="match status" value="1"/>
</dbReference>
<proteinExistence type="predicted"/>
<dbReference type="KEGG" id="asem:NNL22_06540"/>
<evidence type="ECO:0000259" key="2">
    <source>
        <dbReference type="PROSITE" id="PS51832"/>
    </source>
</evidence>
<dbReference type="PROSITE" id="PS51831">
    <property type="entry name" value="HD"/>
    <property type="match status" value="1"/>
</dbReference>
<reference evidence="3" key="1">
    <citation type="submission" date="2022-07" db="EMBL/GenBank/DDBJ databases">
        <title>Alkalimarinus sp. nov., isolated from gut of a Alitta virens.</title>
        <authorList>
            <person name="Yang A.I."/>
            <person name="Shin N.-R."/>
        </authorList>
    </citation>
    <scope>NUCLEOTIDE SEQUENCE</scope>
    <source>
        <strain evidence="3">FA028</strain>
    </source>
</reference>
<sequence length="419" mass="47197">MKVSNKVLIEIPVSELEIGMYVSKLDCPWEETPFIYQGFFLYDIQDIQELQTLCKTVFVQAEKEVWEEKKKVTLSTGKERIRTVTKEKITYVNKVPAYRELEKAGATYNEAKRLISNIFAAVKLGKSFDVNEVRSVVTDIVGSILRNPNALQWLALIKNKDEYTAEHCLRVCVFAVSVGRELGMLEGELIDLGISGFLHDVGKTRVPDEVLNKPGRFTDAEYEVMKSHSTHGKNILISQNGVPPIAVDVAYTHHERIDGGGYPRRLSGHKISRFARIVCIVDAYDAMTSVRVYKTAMSSLESLRIIYEEKDVHFDPELAELFIKLIGVYPTGHIAELSSGEVGIIIKSNNEHRLKPKILRIIDSQNRRSKEAIIDLSANPVDDKGKPIRLKAVHPNGAFGIDIKPYLKKGLRLSESDDD</sequence>
<feature type="domain" description="HD-GYP" evidence="2">
    <location>
        <begin position="142"/>
        <end position="338"/>
    </location>
</feature>
<evidence type="ECO:0000313" key="3">
    <source>
        <dbReference type="EMBL" id="UZW76234.1"/>
    </source>
</evidence>
<protein>
    <submittedName>
        <fullName evidence="3">HD-GYP domain-containing protein</fullName>
    </submittedName>
</protein>
<dbReference type="PANTHER" id="PTHR43155:SF2">
    <property type="entry name" value="CYCLIC DI-GMP PHOSPHODIESTERASE PA4108"/>
    <property type="match status" value="1"/>
</dbReference>
<dbReference type="SMART" id="SM00471">
    <property type="entry name" value="HDc"/>
    <property type="match status" value="1"/>
</dbReference>
<dbReference type="RefSeq" id="WP_251812130.1">
    <property type="nucleotide sequence ID" value="NZ_CP101527.1"/>
</dbReference>
<dbReference type="InterPro" id="IPR003607">
    <property type="entry name" value="HD/PDEase_dom"/>
</dbReference>
<dbReference type="Pfam" id="PF11871">
    <property type="entry name" value="DUF3391"/>
    <property type="match status" value="1"/>
</dbReference>
<dbReference type="SUPFAM" id="SSF109604">
    <property type="entry name" value="HD-domain/PDEase-like"/>
    <property type="match status" value="1"/>
</dbReference>
<dbReference type="InterPro" id="IPR037522">
    <property type="entry name" value="HD_GYP_dom"/>
</dbReference>
<organism evidence="3 4">
    <name type="scientific">Alkalimarinus sediminis</name>
    <dbReference type="NCBI Taxonomy" id="1632866"/>
    <lineage>
        <taxon>Bacteria</taxon>
        <taxon>Pseudomonadati</taxon>
        <taxon>Pseudomonadota</taxon>
        <taxon>Gammaproteobacteria</taxon>
        <taxon>Alteromonadales</taxon>
        <taxon>Alteromonadaceae</taxon>
        <taxon>Alkalimarinus</taxon>
    </lineage>
</organism>
<name>A0A9E8KQU0_9ALTE</name>
<evidence type="ECO:0000313" key="4">
    <source>
        <dbReference type="Proteomes" id="UP001164472"/>
    </source>
</evidence>
<dbReference type="Proteomes" id="UP001164472">
    <property type="component" value="Chromosome"/>
</dbReference>
<dbReference type="Pfam" id="PF13487">
    <property type="entry name" value="HD_5"/>
    <property type="match status" value="1"/>
</dbReference>
<gene>
    <name evidence="3" type="ORF">NNL22_06540</name>
</gene>
<accession>A0A9E8KQU0</accession>
<evidence type="ECO:0000259" key="1">
    <source>
        <dbReference type="PROSITE" id="PS51831"/>
    </source>
</evidence>
<keyword evidence="4" id="KW-1185">Reference proteome</keyword>
<dbReference type="EMBL" id="CP101527">
    <property type="protein sequence ID" value="UZW76234.1"/>
    <property type="molecule type" value="Genomic_DNA"/>
</dbReference>
<dbReference type="InterPro" id="IPR006674">
    <property type="entry name" value="HD_domain"/>
</dbReference>
<dbReference type="InterPro" id="IPR021812">
    <property type="entry name" value="DUF3391"/>
</dbReference>